<comment type="caution">
    <text evidence="6">The sequence shown here is derived from an EMBL/GenBank/DDBJ whole genome shotgun (WGS) entry which is preliminary data.</text>
</comment>
<evidence type="ECO:0000313" key="7">
    <source>
        <dbReference type="Proteomes" id="UP000014139"/>
    </source>
</evidence>
<evidence type="ECO:0000256" key="4">
    <source>
        <dbReference type="PROSITE-ProRule" id="PRU00335"/>
    </source>
</evidence>
<evidence type="ECO:0000313" key="6">
    <source>
        <dbReference type="EMBL" id="EOD68259.1"/>
    </source>
</evidence>
<dbReference type="InterPro" id="IPR050109">
    <property type="entry name" value="HTH-type_TetR-like_transc_reg"/>
</dbReference>
<proteinExistence type="predicted"/>
<dbReference type="Pfam" id="PF00440">
    <property type="entry name" value="TetR_N"/>
    <property type="match status" value="1"/>
</dbReference>
<keyword evidence="2 4" id="KW-0238">DNA-binding</keyword>
<evidence type="ECO:0000259" key="5">
    <source>
        <dbReference type="PROSITE" id="PS50977"/>
    </source>
</evidence>
<dbReference type="PATRIC" id="fig|1292037.4.peg.2346"/>
<dbReference type="PROSITE" id="PS50977">
    <property type="entry name" value="HTH_TETR_2"/>
    <property type="match status" value="1"/>
</dbReference>
<dbReference type="InterPro" id="IPR001647">
    <property type="entry name" value="HTH_TetR"/>
</dbReference>
<gene>
    <name evidence="6" type="ORF">H480_12257</name>
</gene>
<evidence type="ECO:0000256" key="3">
    <source>
        <dbReference type="ARBA" id="ARBA00023163"/>
    </source>
</evidence>
<feature type="domain" description="HTH tetR-type" evidence="5">
    <location>
        <begin position="10"/>
        <end position="70"/>
    </location>
</feature>
<dbReference type="Proteomes" id="UP000014139">
    <property type="component" value="Unassembled WGS sequence"/>
</dbReference>
<dbReference type="PRINTS" id="PR00455">
    <property type="entry name" value="HTHTETR"/>
</dbReference>
<organism evidence="6 7">
    <name type="scientific">Amycolatopsis vancoresmycina DSM 44592</name>
    <dbReference type="NCBI Taxonomy" id="1292037"/>
    <lineage>
        <taxon>Bacteria</taxon>
        <taxon>Bacillati</taxon>
        <taxon>Actinomycetota</taxon>
        <taxon>Actinomycetes</taxon>
        <taxon>Pseudonocardiales</taxon>
        <taxon>Pseudonocardiaceae</taxon>
        <taxon>Amycolatopsis</taxon>
    </lineage>
</organism>
<keyword evidence="1" id="KW-0805">Transcription regulation</keyword>
<dbReference type="Gene3D" id="1.10.357.10">
    <property type="entry name" value="Tetracycline Repressor, domain 2"/>
    <property type="match status" value="1"/>
</dbReference>
<keyword evidence="7" id="KW-1185">Reference proteome</keyword>
<evidence type="ECO:0000256" key="2">
    <source>
        <dbReference type="ARBA" id="ARBA00023125"/>
    </source>
</evidence>
<dbReference type="PANTHER" id="PTHR30055:SF234">
    <property type="entry name" value="HTH-TYPE TRANSCRIPTIONAL REGULATOR BETI"/>
    <property type="match status" value="1"/>
</dbReference>
<reference evidence="6 7" key="1">
    <citation type="submission" date="2013-02" db="EMBL/GenBank/DDBJ databases">
        <title>Draft genome sequence of Amycolatopsis vancoresmycina strain DSM 44592T.</title>
        <authorList>
            <person name="Kumar S."/>
            <person name="Kaur N."/>
            <person name="Kaur C."/>
            <person name="Raghava G.P.S."/>
            <person name="Mayilraj S."/>
        </authorList>
    </citation>
    <scope>NUCLEOTIDE SEQUENCE [LARGE SCALE GENOMIC DNA]</scope>
    <source>
        <strain evidence="6 7">DSM 44592</strain>
    </source>
</reference>
<dbReference type="GO" id="GO:0000976">
    <property type="term" value="F:transcription cis-regulatory region binding"/>
    <property type="evidence" value="ECO:0007669"/>
    <property type="project" value="TreeGrafter"/>
</dbReference>
<feature type="DNA-binding region" description="H-T-H motif" evidence="4">
    <location>
        <begin position="33"/>
        <end position="52"/>
    </location>
</feature>
<keyword evidence="3" id="KW-0804">Transcription</keyword>
<sequence length="235" mass="25895">MDDRMSHPNRERADRILDAAGELLLRMGYRKVAVDDIARAVGIGKGTVYLHWRNKELLFQALMMRESADLTDEVLQAIKADPAMILPHRMIPGSFLITHRRPLVMAMLRGNAEMFGSLGDLALHKQQDELRAQFEETMLRHGLIRADVPNLSYALSASTLGFYLGDTLSHEFEGVPLEEKAAVLAHVIRTAFEPAGEPDPGAVAEVAAELGSALEELVAGYRNGIYAHDPTRSPG</sequence>
<protein>
    <submittedName>
        <fullName evidence="6">TetR family transcriptional regulator</fullName>
    </submittedName>
</protein>
<dbReference type="GO" id="GO:0003700">
    <property type="term" value="F:DNA-binding transcription factor activity"/>
    <property type="evidence" value="ECO:0007669"/>
    <property type="project" value="TreeGrafter"/>
</dbReference>
<dbReference type="InterPro" id="IPR009057">
    <property type="entry name" value="Homeodomain-like_sf"/>
</dbReference>
<accession>R1ICY2</accession>
<dbReference type="AlphaFoldDB" id="R1ICY2"/>
<dbReference type="eggNOG" id="COG1309">
    <property type="taxonomic scope" value="Bacteria"/>
</dbReference>
<evidence type="ECO:0000256" key="1">
    <source>
        <dbReference type="ARBA" id="ARBA00023015"/>
    </source>
</evidence>
<dbReference type="SUPFAM" id="SSF46689">
    <property type="entry name" value="Homeodomain-like"/>
    <property type="match status" value="1"/>
</dbReference>
<name>R1ICY2_9PSEU</name>
<dbReference type="EMBL" id="AOUO01000159">
    <property type="protein sequence ID" value="EOD68259.1"/>
    <property type="molecule type" value="Genomic_DNA"/>
</dbReference>
<dbReference type="PANTHER" id="PTHR30055">
    <property type="entry name" value="HTH-TYPE TRANSCRIPTIONAL REGULATOR RUTR"/>
    <property type="match status" value="1"/>
</dbReference>